<keyword evidence="2" id="KW-0813">Transport</keyword>
<protein>
    <submittedName>
        <fullName evidence="14">Na(+)/H(+) antiporter NhaD</fullName>
    </submittedName>
</protein>
<keyword evidence="15" id="KW-1185">Reference proteome</keyword>
<evidence type="ECO:0000256" key="9">
    <source>
        <dbReference type="ARBA" id="ARBA00023201"/>
    </source>
</evidence>
<dbReference type="InterPro" id="IPR000477">
    <property type="entry name" value="RT_dom"/>
</dbReference>
<evidence type="ECO:0000256" key="4">
    <source>
        <dbReference type="ARBA" id="ARBA00022692"/>
    </source>
</evidence>
<evidence type="ECO:0000256" key="1">
    <source>
        <dbReference type="ARBA" id="ARBA00004141"/>
    </source>
</evidence>
<feature type="transmembrane region" description="Helical" evidence="12">
    <location>
        <begin position="2233"/>
        <end position="2253"/>
    </location>
</feature>
<keyword evidence="4 12" id="KW-0812">Transmembrane</keyword>
<dbReference type="Proteomes" id="UP000186817">
    <property type="component" value="Unassembled WGS sequence"/>
</dbReference>
<comment type="similarity">
    <text evidence="10">Belongs to the NhaD Na(+)/H(+) (TC 2.A.62) antiporter family.</text>
</comment>
<gene>
    <name evidence="14" type="primary">nhaD</name>
    <name evidence="14" type="ORF">AK812_SmicGene16841</name>
</gene>
<dbReference type="NCBIfam" id="NF038006">
    <property type="entry name" value="NhaD_1"/>
    <property type="match status" value="1"/>
</dbReference>
<comment type="subcellular location">
    <subcellularLocation>
        <location evidence="1">Membrane</location>
        <topology evidence="1">Multi-pass membrane protein</topology>
    </subcellularLocation>
</comment>
<feature type="compositionally biased region" description="Polar residues" evidence="11">
    <location>
        <begin position="8"/>
        <end position="17"/>
    </location>
</feature>
<evidence type="ECO:0000256" key="2">
    <source>
        <dbReference type="ARBA" id="ARBA00022448"/>
    </source>
</evidence>
<dbReference type="EMBL" id="LSRX01000325">
    <property type="protein sequence ID" value="OLQ00503.1"/>
    <property type="molecule type" value="Genomic_DNA"/>
</dbReference>
<evidence type="ECO:0000259" key="13">
    <source>
        <dbReference type="PROSITE" id="PS50878"/>
    </source>
</evidence>
<feature type="transmembrane region" description="Helical" evidence="12">
    <location>
        <begin position="2174"/>
        <end position="2190"/>
    </location>
</feature>
<feature type="transmembrane region" description="Helical" evidence="12">
    <location>
        <begin position="2125"/>
        <end position="2146"/>
    </location>
</feature>
<dbReference type="SUPFAM" id="SSF52047">
    <property type="entry name" value="RNI-like"/>
    <property type="match status" value="1"/>
</dbReference>
<feature type="region of interest" description="Disordered" evidence="11">
    <location>
        <begin position="3281"/>
        <end position="3313"/>
    </location>
</feature>
<dbReference type="InterPro" id="IPR043502">
    <property type="entry name" value="DNA/RNA_pol_sf"/>
</dbReference>
<comment type="caution">
    <text evidence="14">The sequence shown here is derived from an EMBL/GenBank/DDBJ whole genome shotgun (WGS) entry which is preliminary data.</text>
</comment>
<dbReference type="InterPro" id="IPR032675">
    <property type="entry name" value="LRR_dom_sf"/>
</dbReference>
<sequence>MAPERSRTLTSSKTQMEQGAARMKQTPNRVRTLSGYKDEDLSVQTGGRQKKRRLLEDGTKNRLVERPLEPIVLPETDLQLREMTATKVNAPEDCDESESTSSEFKAGREGEKRRCLRSKPRRGLQQLVDSHLNKGTTSHSLLEEAAVTPRVRQAYAKRLNELHLFVKESKLAFDTDEQIDQALVNFFNARFKEGEGSSVGHYTIAALMDRVPQFGRLGHRKIPRAWRCLQGWRKLCPARSRLAYPLAVWCGISWRMVARGHAAKALFNLLQVSTYHRPGALLKLRKMGLVRPTQGVTGHWSVVTSLAETTDVSKTGTKDDSVLIDSPWLLFASPLLEELVKGDKMDYVFNFDYSSYLKVFRQACEDLKLQLVPYQARHSGPSIDRAKNARTQEEVRKRGNWASRQSVARYEKAGRLAATWQKLNLDTQLACRSAERYIEEIMLGQGYPVIPFPGNIEEDDAEGVTLMGLEGVGFLWYAKCISPWASLGFILGLGTCALRQAIFAQVSTVSSRRRRLSGLERMELLSIAGDEGARALASAVAELKQLGRLQLDLPKNKNGPVREEEEKFRVALPALPAHEQKSPRPRPRHAAGGLSPERFLGSLLPEKAEVCSPLAASQVFSLPAVEGRCLEQFSPTAFLQQSVEDVAGGRYQRAKGLGFTEVLGVFWCRLRGPTPQQPGKGPDVVGLADGEQYELLMECQSCVGVRVLAGEKVSWQLSGFFLSFGTAGSELLGIAFMESFYTKLVWPRAGNEAAVVWGDQSSNATGLLGLAHAFAEGSRLVSLLCVAARSPTWHWQWFANVILMLITNLAVRHGYHVSACVRVLPRVGRRLKPSCFAILHRHGRLMCGYYRFVAIGSYVLWRILWLGATPLFNTHTLVLFACVLVAEVLEDLVVLRRWLPLDLWRRQLRYDFKPLDPFHPRQGMCKDHRGVHVELPPLRLHGARVLSGPLNAAAMQITCSTVLVLMWLPLGVGFNLGVCPEPILEGQRLGDAFWWSQEYTCFNVPLEGEVPDFWKVLSEARVLPKMPIPGSWKQHLSSYAPAGTEALAKPKVGLVQASISPHIYVGQGKEYDLADKNQLAAFLEDADIQLGGPGTRRISKDALHFIVRNLKGDRFTVEMLQDIFQELVPDREGLLNCEDVARCLRRPDPPSEPQEPKRYDLAQKQGLADFLKDADIRLVRADFILKLHREVQRFPRRQEAESAYVDSRTALVTHEEVQDWADGEASDGTQVISLSHCWESREHCDPYGYQVSKLAKALTGKEWLFIDYVSLHQFQRLSQQQNLSFGRAMQHMHVLYCHDETRTVRIESLTPEADVAKAERNQDSVMMYHHPTGLVKPVPVTELMKNRTPYRVRGWCAAEREWSSTRAATNLSREIDAPEDEKGGMAPMSPEAFEKDVAGRLKFTHQNDEKTVCRLQAEVYKEKAKTCRSLRLVDLLADALDIALSALEHYPVLERLGMQRSLEIVHCELRPKLPLLLKALEKIKLRQLHLQQNELFEEGTRQVIEALALQSNGTLTALSLGHVDVAGVKALAEAFELCEFREVDLTGCDLGQAVALALARGLRTGQVQVKGTITHPALEFLSMLEARADEARALAAGLGQQTELERLTLDLFNNSLGEEGAKAVASALARLTELKELRLDLAENKIGDAGAAAVAESLRNLRQLTVLKVYLRSNALGDAGATAVVESLRELPQLTEVVVQLENNDLGKEEKEKLRAIFAALPVRQKVPCRAMSAAEVAVLEGSEPSMARVASPTSVAGAACAGDKVVQGAVTTTRRTMKIAGLALFALAFAFAFFGWPTNLLEDAATHRRVLAALFITGITLVALEDVLRLDKSAIMLVLASVMWTYHAAGIHARSAEVPCRAMSAAEVAVLEGSEPSMARVASPTSVAGAACAGDKVVQGAVTTTRRTMKIAGLALFALAFAFAFFGWPTNLLEDAATHRRVLAALFITGITLVALEDVLRLDKSAIMLVLASVMWTYHAAGIHARSAEGHELLEEELMKGLFEVGSVILFLLPAMCVVESIDHMNGFAVVTAFIVRHTQEKAGRLMPIVCIIAFFLSSVIDNLTATIVCIKILQRVVPHNQDWRHSCGGVVVVAANAGGAWSPIGDVTTTMLWIQHKVSTAGIVTWTFVPSMVAGFIPLFGIWWQARRCGPKTEDSGAPEPCELVAPSRNSIVVLVVGFGCILMVPIVKMVTGLPPYLGMMMALGTFWLGPAHHSRKGVPAALHKVDISSLLFFTGVLLGVAVLEAAQVLSRYSKFMREVTMDNELFLSALLGASSAVVDNVPLVQASIEMFEEPMDNPLWQLVALGAGTGSAVTLEDLQSLLQQQSDTLARSQAREIRAAVTELREATTAELRGIRTELTRHSDYISQLRDHGEKLEARVQALEAQKTDGSTAFFGSASGEGGHQKNLVIFGGWDADTHKSDFFLYFMFFLGLFGFLDRFEDIFTTGPRRGHAMGLVKWPAGQSDQELKRQIIKLVQDIRGAAMAGKTMPLGKTLWAALSKTKLERLRAGHAGKSKRLVLEMNASEKYAMDVEWGAGSVWMRAQLVASATRAAPKGAEVKPGKAPGSWIDVPHIARMLGMAADTLAERWELRRVSTGSEFWVCSARLSTGVPDSQTADEACQLLSLRPPTALPSVVLADFNTRLKWTGAAGRYGQPMPTTGRADYLHSELERRGYQLHAPEQGQWDTPSSRPRRRGARGHQIDGVATKGTGRAQVTIAEGSYKQIGGDHERLCVVLPLGGRSLPVVGGSTGPREVRREIPSQVGLNQNRVEQLAVEYTRPKRGQRYRDPGPVKAAFRRAQELNSEQAWKDAQKARQRARDEWAQAKVQRASQGGWSDMRSLREKTGTDWAVHLTEEAYNLGKDPLTWTVNHFAAIFKAAVADHSSIEWGHESSTGTPFQVSELREVVAKGRRGKAVGFDLTSYELVKELCKDPVSEGSLLAWIETIRLGAPVPEAWMTTIITLLPKKIKPESPSDLRPISLSSAVGKVYGGLLLQRTRQALRPRGPEQCALGGRQTADYLFAVMRTFACETEWRFGLNWLKLDINKAYDSIHRVKIMEYLRDNLPKEMGREFEAWKRLLDPGVAIVRTPWGVQSIPQTRGIRQGAVESPFIFAVAMECALHRAQSHASWPQEIGGAPDMSLSAVLFMDDSILWDSRREALELKFKILSEELQEWGLTVNCKKTSFYSSPYSTSLQDPRDGQNGASATGPHEPDRVAGALPERARRGDIPEDSIGYTIPRKTKAMEVDLLRSREQTAGDRARGALPGRALQMDCLEDGNSTERWRGTQPGKGSRFQTRACEGQGDRRGDSHECTILRKTESKEDNVMAATCAADGGSGQAQLGRARRKDDPVNSPDHAIHRKHPQVGAGAEHGGNGRALVTTQ</sequence>
<feature type="region of interest" description="Disordered" evidence="11">
    <location>
        <begin position="1"/>
        <end position="58"/>
    </location>
</feature>
<reference evidence="14 15" key="1">
    <citation type="submission" date="2016-02" db="EMBL/GenBank/DDBJ databases">
        <title>Genome analysis of coral dinoflagellate symbionts highlights evolutionary adaptations to a symbiotic lifestyle.</title>
        <authorList>
            <person name="Aranda M."/>
            <person name="Li Y."/>
            <person name="Liew Y.J."/>
            <person name="Baumgarten S."/>
            <person name="Simakov O."/>
            <person name="Wilson M."/>
            <person name="Piel J."/>
            <person name="Ashoor H."/>
            <person name="Bougouffa S."/>
            <person name="Bajic V.B."/>
            <person name="Ryu T."/>
            <person name="Ravasi T."/>
            <person name="Bayer T."/>
            <person name="Micklem G."/>
            <person name="Kim H."/>
            <person name="Bhak J."/>
            <person name="Lajeunesse T.C."/>
            <person name="Voolstra C.R."/>
        </authorList>
    </citation>
    <scope>NUCLEOTIDE SEQUENCE [LARGE SCALE GENOMIC DNA]</scope>
    <source>
        <strain evidence="14 15">CCMP2467</strain>
    </source>
</reference>
<feature type="region of interest" description="Disordered" evidence="11">
    <location>
        <begin position="89"/>
        <end position="120"/>
    </location>
</feature>
<dbReference type="Pfam" id="PF03600">
    <property type="entry name" value="CitMHS"/>
    <property type="match status" value="1"/>
</dbReference>
<dbReference type="GO" id="GO:0016020">
    <property type="term" value="C:membrane"/>
    <property type="evidence" value="ECO:0007669"/>
    <property type="project" value="UniProtKB-SubCell"/>
</dbReference>
<evidence type="ECO:0000313" key="14">
    <source>
        <dbReference type="EMBL" id="OLQ00503.1"/>
    </source>
</evidence>
<feature type="region of interest" description="Disordered" evidence="11">
    <location>
        <begin position="3192"/>
        <end position="3237"/>
    </location>
</feature>
<dbReference type="PROSITE" id="PS50878">
    <property type="entry name" value="RT_POL"/>
    <property type="match status" value="1"/>
</dbReference>
<evidence type="ECO:0000256" key="6">
    <source>
        <dbReference type="ARBA" id="ARBA00023053"/>
    </source>
</evidence>
<keyword evidence="6" id="KW-0915">Sodium</keyword>
<evidence type="ECO:0000256" key="5">
    <source>
        <dbReference type="ARBA" id="ARBA00022989"/>
    </source>
</evidence>
<name>A0A1Q9DZA8_SYMMI</name>
<evidence type="ECO:0000313" key="15">
    <source>
        <dbReference type="Proteomes" id="UP000186817"/>
    </source>
</evidence>
<dbReference type="PANTHER" id="PTHR43269:SF2">
    <property type="entry name" value="SODIUM_PROTON ANTIPORTER 1-RELATED"/>
    <property type="match status" value="1"/>
</dbReference>
<feature type="transmembrane region" description="Helical" evidence="12">
    <location>
        <begin position="1943"/>
        <end position="1961"/>
    </location>
</feature>
<feature type="transmembrane region" description="Helical" evidence="12">
    <location>
        <begin position="2426"/>
        <end position="2443"/>
    </location>
</feature>
<feature type="domain" description="Reverse transcriptase" evidence="13">
    <location>
        <begin position="2948"/>
        <end position="3240"/>
    </location>
</feature>
<keyword evidence="9" id="KW-0739">Sodium transport</keyword>
<proteinExistence type="inferred from homology"/>
<dbReference type="PANTHER" id="PTHR43269">
    <property type="entry name" value="SODIUM/PROTON ANTIPORTER 1-RELATED"/>
    <property type="match status" value="1"/>
</dbReference>
<dbReference type="OrthoDB" id="440904at2759"/>
<feature type="region of interest" description="Disordered" evidence="11">
    <location>
        <begin position="3335"/>
        <end position="3385"/>
    </location>
</feature>
<evidence type="ECO:0000256" key="11">
    <source>
        <dbReference type="SAM" id="MobiDB-lite"/>
    </source>
</evidence>
<dbReference type="InterPro" id="IPR004680">
    <property type="entry name" value="Cit_transptr-like_dom"/>
</dbReference>
<organism evidence="14 15">
    <name type="scientific">Symbiodinium microadriaticum</name>
    <name type="common">Dinoflagellate</name>
    <name type="synonym">Zooxanthella microadriatica</name>
    <dbReference type="NCBI Taxonomy" id="2951"/>
    <lineage>
        <taxon>Eukaryota</taxon>
        <taxon>Sar</taxon>
        <taxon>Alveolata</taxon>
        <taxon>Dinophyceae</taxon>
        <taxon>Suessiales</taxon>
        <taxon>Symbiodiniaceae</taxon>
        <taxon>Symbiodinium</taxon>
    </lineage>
</organism>
<dbReference type="GO" id="GO:0006814">
    <property type="term" value="P:sodium ion transport"/>
    <property type="evidence" value="ECO:0007669"/>
    <property type="project" value="UniProtKB-KW"/>
</dbReference>
<evidence type="ECO:0000256" key="12">
    <source>
        <dbReference type="SAM" id="Phobius"/>
    </source>
</evidence>
<dbReference type="GO" id="GO:0015297">
    <property type="term" value="F:antiporter activity"/>
    <property type="evidence" value="ECO:0007669"/>
    <property type="project" value="UniProtKB-KW"/>
</dbReference>
<keyword evidence="8 12" id="KW-0472">Membrane</keyword>
<feature type="transmembrane region" description="Helical" evidence="12">
    <location>
        <begin position="1780"/>
        <end position="1799"/>
    </location>
</feature>
<evidence type="ECO:0000256" key="8">
    <source>
        <dbReference type="ARBA" id="ARBA00023136"/>
    </source>
</evidence>
<dbReference type="SUPFAM" id="SSF56672">
    <property type="entry name" value="DNA/RNA polymerases"/>
    <property type="match status" value="1"/>
</dbReference>
<feature type="transmembrane region" description="Helical" evidence="12">
    <location>
        <begin position="1811"/>
        <end position="1829"/>
    </location>
</feature>
<dbReference type="InterPro" id="IPR045016">
    <property type="entry name" value="NhaD-like"/>
</dbReference>
<feature type="region of interest" description="Disordered" evidence="11">
    <location>
        <begin position="2679"/>
        <end position="2704"/>
    </location>
</feature>
<keyword evidence="5 12" id="KW-1133">Transmembrane helix</keyword>
<evidence type="ECO:0000256" key="10">
    <source>
        <dbReference type="ARBA" id="ARBA00025753"/>
    </source>
</evidence>
<dbReference type="Gene3D" id="3.80.10.10">
    <property type="entry name" value="Ribonuclease Inhibitor"/>
    <property type="match status" value="2"/>
</dbReference>
<dbReference type="Pfam" id="PF00078">
    <property type="entry name" value="RVT_1"/>
    <property type="match status" value="1"/>
</dbReference>
<evidence type="ECO:0000256" key="3">
    <source>
        <dbReference type="ARBA" id="ARBA00022449"/>
    </source>
</evidence>
<evidence type="ECO:0000256" key="7">
    <source>
        <dbReference type="ARBA" id="ARBA00023065"/>
    </source>
</evidence>
<feature type="transmembrane region" description="Helical" evidence="12">
    <location>
        <begin position="2049"/>
        <end position="2075"/>
    </location>
</feature>
<accession>A0A1Q9DZA8</accession>
<dbReference type="SMART" id="SM00368">
    <property type="entry name" value="LRR_RI"/>
    <property type="match status" value="6"/>
</dbReference>
<feature type="transmembrane region" description="Helical" evidence="12">
    <location>
        <begin position="1912"/>
        <end position="1931"/>
    </location>
</feature>
<keyword evidence="7" id="KW-0406">Ion transport</keyword>
<keyword evidence="3" id="KW-0050">Antiport</keyword>